<feature type="domain" description="CopC" evidence="9">
    <location>
        <begin position="28"/>
        <end position="124"/>
    </location>
</feature>
<evidence type="ECO:0000313" key="12">
    <source>
        <dbReference type="Proteomes" id="UP000036851"/>
    </source>
</evidence>
<comment type="similarity">
    <text evidence="2 7">Belongs to the CopC family.</text>
</comment>
<dbReference type="InterPro" id="IPR047685">
    <property type="entry name" value="CopC-like"/>
</dbReference>
<comment type="caution">
    <text evidence="10">The sequence shown here is derived from an EMBL/GenBank/DDBJ whole genome shotgun (WGS) entry which is preliminary data.</text>
</comment>
<dbReference type="InterPro" id="IPR014755">
    <property type="entry name" value="Cu-Rt/internalin_Ig-like"/>
</dbReference>
<keyword evidence="13" id="KW-1185">Reference proteome</keyword>
<keyword evidence="4 7" id="KW-0732">Signal</keyword>
<feature type="signal peptide" evidence="8">
    <location>
        <begin position="1"/>
        <end position="27"/>
    </location>
</feature>
<dbReference type="Gene3D" id="2.60.40.1220">
    <property type="match status" value="1"/>
</dbReference>
<comment type="subcellular location">
    <subcellularLocation>
        <location evidence="1 7">Periplasm</location>
    </subcellularLocation>
</comment>
<gene>
    <name evidence="10" type="ORF">NG42_13995</name>
    <name evidence="11" type="ORF">NG43_12820</name>
</gene>
<dbReference type="PANTHER" id="PTHR34820:SF4">
    <property type="entry name" value="INNER MEMBRANE PROTEIN YEBZ"/>
    <property type="match status" value="1"/>
</dbReference>
<dbReference type="NCBIfam" id="NF007636">
    <property type="entry name" value="PRK10301.1"/>
    <property type="match status" value="1"/>
</dbReference>
<dbReference type="STRING" id="1560201.NG42_13995"/>
<proteinExistence type="inferred from homology"/>
<evidence type="ECO:0000313" key="10">
    <source>
        <dbReference type="EMBL" id="KOC88989.1"/>
    </source>
</evidence>
<dbReference type="RefSeq" id="WP_052900072.1">
    <property type="nucleotide sequence ID" value="NZ_JRXE01000019.1"/>
</dbReference>
<dbReference type="SUPFAM" id="SSF81296">
    <property type="entry name" value="E set domains"/>
    <property type="match status" value="1"/>
</dbReference>
<protein>
    <recommendedName>
        <fullName evidence="7">Copper resistance protein C</fullName>
    </recommendedName>
</protein>
<dbReference type="NCBIfam" id="NF033814">
    <property type="entry name" value="copper_CopC"/>
    <property type="match status" value="1"/>
</dbReference>
<accession>A0A0L7T0J4</accession>
<organism evidence="10 13">
    <name type="scientific">Winslowiella iniecta</name>
    <dbReference type="NCBI Taxonomy" id="1560201"/>
    <lineage>
        <taxon>Bacteria</taxon>
        <taxon>Pseudomonadati</taxon>
        <taxon>Pseudomonadota</taxon>
        <taxon>Gammaproteobacteria</taxon>
        <taxon>Enterobacterales</taxon>
        <taxon>Erwiniaceae</taxon>
        <taxon>Winslowiella</taxon>
    </lineage>
</organism>
<keyword evidence="3 7" id="KW-0479">Metal-binding</keyword>
<evidence type="ECO:0000256" key="4">
    <source>
        <dbReference type="ARBA" id="ARBA00022729"/>
    </source>
</evidence>
<evidence type="ECO:0000313" key="13">
    <source>
        <dbReference type="Proteomes" id="UP000037088"/>
    </source>
</evidence>
<dbReference type="GO" id="GO:0005507">
    <property type="term" value="F:copper ion binding"/>
    <property type="evidence" value="ECO:0007669"/>
    <property type="project" value="UniProtKB-UniRule"/>
</dbReference>
<evidence type="ECO:0000256" key="6">
    <source>
        <dbReference type="ARBA" id="ARBA00023008"/>
    </source>
</evidence>
<dbReference type="InterPro" id="IPR014756">
    <property type="entry name" value="Ig_E-set"/>
</dbReference>
<feature type="chain" id="PRO_5010427014" description="Copper resistance protein C" evidence="8">
    <location>
        <begin position="28"/>
        <end position="125"/>
    </location>
</feature>
<evidence type="ECO:0000259" key="9">
    <source>
        <dbReference type="Pfam" id="PF04234"/>
    </source>
</evidence>
<evidence type="ECO:0000256" key="5">
    <source>
        <dbReference type="ARBA" id="ARBA00022764"/>
    </source>
</evidence>
<dbReference type="PATRIC" id="fig|1560201.3.peg.2972"/>
<dbReference type="Pfam" id="PF04234">
    <property type="entry name" value="CopC"/>
    <property type="match status" value="1"/>
</dbReference>
<evidence type="ECO:0000256" key="2">
    <source>
        <dbReference type="ARBA" id="ARBA00010509"/>
    </source>
</evidence>
<evidence type="ECO:0000313" key="11">
    <source>
        <dbReference type="EMBL" id="KOC92636.1"/>
    </source>
</evidence>
<evidence type="ECO:0000256" key="7">
    <source>
        <dbReference type="RuleBase" id="RU369037"/>
    </source>
</evidence>
<dbReference type="AlphaFoldDB" id="A0A0L7T0J4"/>
<keyword evidence="5 7" id="KW-0574">Periplasm</keyword>
<dbReference type="EMBL" id="JRXE01000019">
    <property type="protein sequence ID" value="KOC88989.1"/>
    <property type="molecule type" value="Genomic_DNA"/>
</dbReference>
<comment type="function">
    <text evidence="7">Involved in copper resistance.</text>
</comment>
<evidence type="ECO:0000256" key="8">
    <source>
        <dbReference type="SAM" id="SignalP"/>
    </source>
</evidence>
<keyword evidence="6 7" id="KW-0186">Copper</keyword>
<dbReference type="EMBL" id="JRXF01000019">
    <property type="protein sequence ID" value="KOC92636.1"/>
    <property type="molecule type" value="Genomic_DNA"/>
</dbReference>
<dbReference type="OrthoDB" id="9796814at2"/>
<reference evidence="12 13" key="1">
    <citation type="journal article" date="2015" name="Int. J. Syst. Evol. Microbiol.">
        <title>Erwinia iniecta sp. nov., isolated from Russian wheat aphids (Diuraphis noxia).</title>
        <authorList>
            <person name="Campillo T."/>
            <person name="Luna E."/>
            <person name="Portier P."/>
            <person name="Fischer-Le Saux M."/>
            <person name="Lapitan N."/>
            <person name="Tisserat N.A."/>
            <person name="Leach J.E."/>
        </authorList>
    </citation>
    <scope>NUCLEOTIDE SEQUENCE [LARGE SCALE GENOMIC DNA]</scope>
    <source>
        <strain evidence="10 13">B120</strain>
        <strain evidence="11 12">B149</strain>
    </source>
</reference>
<evidence type="ECO:0000256" key="3">
    <source>
        <dbReference type="ARBA" id="ARBA00022723"/>
    </source>
</evidence>
<dbReference type="FunFam" id="2.60.40.1220:FF:000001">
    <property type="entry name" value="CopC domain-containing protein YobA"/>
    <property type="match status" value="1"/>
</dbReference>
<dbReference type="InterPro" id="IPR032694">
    <property type="entry name" value="CopC/D"/>
</dbReference>
<sequence>MFNHKFSSFFTATALLATVAFSQSAMAHAHLKSQFPAANASVDAAPQALTLTFSEDIEPAFSGLEISGADNKALPVAKAQRNGAKKNQLIVPLEKPLTSGKYQVNWHVLSVDGHKTKGNYTFSVK</sequence>
<dbReference type="PANTHER" id="PTHR34820">
    <property type="entry name" value="INNER MEMBRANE PROTEIN YEBZ"/>
    <property type="match status" value="1"/>
</dbReference>
<dbReference type="InterPro" id="IPR007348">
    <property type="entry name" value="CopC_dom"/>
</dbReference>
<dbReference type="Proteomes" id="UP000036851">
    <property type="component" value="Unassembled WGS sequence"/>
</dbReference>
<dbReference type="Proteomes" id="UP000037088">
    <property type="component" value="Unassembled WGS sequence"/>
</dbReference>
<dbReference type="GO" id="GO:0005886">
    <property type="term" value="C:plasma membrane"/>
    <property type="evidence" value="ECO:0007669"/>
    <property type="project" value="TreeGrafter"/>
</dbReference>
<name>A0A0L7T0J4_9GAMM</name>
<evidence type="ECO:0000256" key="1">
    <source>
        <dbReference type="ARBA" id="ARBA00004418"/>
    </source>
</evidence>
<dbReference type="GO" id="GO:0006825">
    <property type="term" value="P:copper ion transport"/>
    <property type="evidence" value="ECO:0007669"/>
    <property type="project" value="InterPro"/>
</dbReference>
<dbReference type="GO" id="GO:0046688">
    <property type="term" value="P:response to copper ion"/>
    <property type="evidence" value="ECO:0007669"/>
    <property type="project" value="UniProtKB-UniRule"/>
</dbReference>
<dbReference type="GO" id="GO:0042597">
    <property type="term" value="C:periplasmic space"/>
    <property type="evidence" value="ECO:0007669"/>
    <property type="project" value="UniProtKB-SubCell"/>
</dbReference>